<dbReference type="Proteomes" id="UP000471633">
    <property type="component" value="Unassembled WGS sequence"/>
</dbReference>
<protein>
    <submittedName>
        <fullName evidence="1">Uncharacterized protein</fullName>
    </submittedName>
</protein>
<proteinExistence type="predicted"/>
<dbReference type="EMBL" id="AMPZ03000003">
    <property type="protein sequence ID" value="KAH9588328.1"/>
    <property type="molecule type" value="Genomic_DNA"/>
</dbReference>
<gene>
    <name evidence="1" type="ORF">MS3_00005767</name>
</gene>
<sequence>MDTGYQVNLDEVFKIMQRVTSNLLHVLMVCLLRTTEAKEIHIHKYILHTEKMFTLPLSTLVIDTEMSFILTLTKPILSTKNSKSFFYFEESKNNGSSTIKSITYNTLGFHQLLATNTILKAKLSST</sequence>
<reference evidence="1" key="2">
    <citation type="journal article" date="2019" name="Gigascience">
        <title>High-quality Schistosoma haematobium genome achieved by single-molecule and long-range sequencing.</title>
        <authorList>
            <person name="Stroehlein A.J."/>
            <person name="Korhonen P.K."/>
            <person name="Chong T.M."/>
            <person name="Lim Y.L."/>
            <person name="Chan K.G."/>
            <person name="Webster B."/>
            <person name="Rollinson D."/>
            <person name="Brindley P.J."/>
            <person name="Gasser R.B."/>
            <person name="Young N.D."/>
        </authorList>
    </citation>
    <scope>NUCLEOTIDE SEQUENCE</scope>
</reference>
<reference evidence="1" key="3">
    <citation type="submission" date="2021-06" db="EMBL/GenBank/DDBJ databases">
        <title>Chromosome-level genome assembly for S. haematobium.</title>
        <authorList>
            <person name="Stroehlein A.J."/>
        </authorList>
    </citation>
    <scope>NUCLEOTIDE SEQUENCE</scope>
</reference>
<dbReference type="GeneID" id="75577426"/>
<evidence type="ECO:0000313" key="1">
    <source>
        <dbReference type="EMBL" id="KAH9588328.1"/>
    </source>
</evidence>
<accession>A0A922LLH8</accession>
<name>A0A922LLH8_SCHHA</name>
<evidence type="ECO:0000313" key="2">
    <source>
        <dbReference type="Proteomes" id="UP000471633"/>
    </source>
</evidence>
<dbReference type="CTD" id="75577426"/>
<reference evidence="1" key="1">
    <citation type="journal article" date="2012" name="Nat. Genet.">
        <title>Whole-genome sequence of Schistosoma haematobium.</title>
        <authorList>
            <person name="Young N.D."/>
            <person name="Jex A.R."/>
            <person name="Li B."/>
            <person name="Liu S."/>
            <person name="Yang L."/>
            <person name="Xiong Z."/>
            <person name="Li Y."/>
            <person name="Cantacessi C."/>
            <person name="Hall R.S."/>
            <person name="Xu X."/>
            <person name="Chen F."/>
            <person name="Wu X."/>
            <person name="Zerlotini A."/>
            <person name="Oliveira G."/>
            <person name="Hofmann A."/>
            <person name="Zhang G."/>
            <person name="Fang X."/>
            <person name="Kang Y."/>
            <person name="Campbell B.E."/>
            <person name="Loukas A."/>
            <person name="Ranganathan S."/>
            <person name="Rollinson D."/>
            <person name="Rinaldi G."/>
            <person name="Brindley P.J."/>
            <person name="Yang H."/>
            <person name="Wang J."/>
            <person name="Wang J."/>
            <person name="Gasser R.B."/>
        </authorList>
    </citation>
    <scope>NUCLEOTIDE SEQUENCE</scope>
</reference>
<dbReference type="AlphaFoldDB" id="A0A922LLH8"/>
<organism evidence="1 2">
    <name type="scientific">Schistosoma haematobium</name>
    <name type="common">Blood fluke</name>
    <dbReference type="NCBI Taxonomy" id="6185"/>
    <lineage>
        <taxon>Eukaryota</taxon>
        <taxon>Metazoa</taxon>
        <taxon>Spiralia</taxon>
        <taxon>Lophotrochozoa</taxon>
        <taxon>Platyhelminthes</taxon>
        <taxon>Trematoda</taxon>
        <taxon>Digenea</taxon>
        <taxon>Strigeidida</taxon>
        <taxon>Schistosomatoidea</taxon>
        <taxon>Schistosomatidae</taxon>
        <taxon>Schistosoma</taxon>
    </lineage>
</organism>
<reference evidence="1" key="4">
    <citation type="journal article" date="2022" name="PLoS Pathog.">
        <title>Chromosome-level genome of Schistosoma haematobium underpins genome-wide explorations of molecular variation.</title>
        <authorList>
            <person name="Stroehlein A.J."/>
            <person name="Korhonen P.K."/>
            <person name="Lee V.V."/>
            <person name="Ralph S.A."/>
            <person name="Mentink-Kane M."/>
            <person name="You H."/>
            <person name="McManus D.P."/>
            <person name="Tchuente L.T."/>
            <person name="Stothard J.R."/>
            <person name="Kaur P."/>
            <person name="Dudchenko O."/>
            <person name="Aiden E.L."/>
            <person name="Yang B."/>
            <person name="Yang H."/>
            <person name="Emery A.M."/>
            <person name="Webster B.L."/>
            <person name="Brindley P.J."/>
            <person name="Rollinson D."/>
            <person name="Chang B.C.H."/>
            <person name="Gasser R.B."/>
            <person name="Young N.D."/>
        </authorList>
    </citation>
    <scope>NUCLEOTIDE SEQUENCE</scope>
</reference>
<dbReference type="RefSeq" id="XP_051069862.1">
    <property type="nucleotide sequence ID" value="XM_051213850.1"/>
</dbReference>
<keyword evidence="2" id="KW-1185">Reference proteome</keyword>
<comment type="caution">
    <text evidence="1">The sequence shown here is derived from an EMBL/GenBank/DDBJ whole genome shotgun (WGS) entry which is preliminary data.</text>
</comment>
<dbReference type="KEGG" id="shx:MS3_00005767"/>